<feature type="compositionally biased region" description="Acidic residues" evidence="1">
    <location>
        <begin position="76"/>
        <end position="100"/>
    </location>
</feature>
<dbReference type="Pfam" id="PF02120">
    <property type="entry name" value="Flg_hook"/>
    <property type="match status" value="1"/>
</dbReference>
<comment type="caution">
    <text evidence="3">The sequence shown here is derived from an EMBL/GenBank/DDBJ whole genome shotgun (WGS) entry which is preliminary data.</text>
</comment>
<feature type="compositionally biased region" description="Basic and acidic residues" evidence="1">
    <location>
        <begin position="136"/>
        <end position="146"/>
    </location>
</feature>
<feature type="region of interest" description="Disordered" evidence="1">
    <location>
        <begin position="1"/>
        <end position="33"/>
    </location>
</feature>
<keyword evidence="3" id="KW-0966">Cell projection</keyword>
<reference evidence="3" key="1">
    <citation type="submission" date="2013-05" db="EMBL/GenBank/DDBJ databases">
        <authorList>
            <person name="Harkins D.M."/>
            <person name="Durkin A.S."/>
            <person name="Brinkac L.M."/>
            <person name="Haft D.H."/>
            <person name="Selengut J.D."/>
            <person name="Sanka R."/>
            <person name="DePew J."/>
            <person name="Purushe J."/>
            <person name="Hartskeerl R.A."/>
            <person name="Ahmed A."/>
            <person name="van der Linden H."/>
            <person name="Goris M.G.A."/>
            <person name="Vinetz J.M."/>
            <person name="Sutton G.G."/>
            <person name="Nierman W.C."/>
            <person name="Fouts D.E."/>
        </authorList>
    </citation>
    <scope>NUCLEOTIDE SEQUENCE [LARGE SCALE GENOMIC DNA]</scope>
    <source>
        <strain evidence="3">5399</strain>
    </source>
</reference>
<dbReference type="Gene3D" id="3.30.750.140">
    <property type="match status" value="1"/>
</dbReference>
<dbReference type="AlphaFoldDB" id="T0GJJ4"/>
<dbReference type="InterPro" id="IPR038610">
    <property type="entry name" value="FliK-like_C_sf"/>
</dbReference>
<feature type="region of interest" description="Disordered" evidence="1">
    <location>
        <begin position="124"/>
        <end position="160"/>
    </location>
</feature>
<feature type="region of interest" description="Disordered" evidence="1">
    <location>
        <begin position="199"/>
        <end position="337"/>
    </location>
</feature>
<feature type="compositionally biased region" description="Acidic residues" evidence="1">
    <location>
        <begin position="147"/>
        <end position="160"/>
    </location>
</feature>
<feature type="compositionally biased region" description="Basic and acidic residues" evidence="1">
    <location>
        <begin position="203"/>
        <end position="217"/>
    </location>
</feature>
<dbReference type="CDD" id="cd17470">
    <property type="entry name" value="T3SS_Flik_C"/>
    <property type="match status" value="1"/>
</dbReference>
<feature type="compositionally biased region" description="Low complexity" evidence="1">
    <location>
        <begin position="297"/>
        <end position="314"/>
    </location>
</feature>
<dbReference type="OrthoDB" id="324665at2"/>
<feature type="region of interest" description="Disordered" evidence="1">
    <location>
        <begin position="47"/>
        <end position="105"/>
    </location>
</feature>
<feature type="compositionally biased region" description="Polar residues" evidence="1">
    <location>
        <begin position="17"/>
        <end position="30"/>
    </location>
</feature>
<feature type="domain" description="Flagellar hook-length control protein-like C-terminal" evidence="2">
    <location>
        <begin position="394"/>
        <end position="466"/>
    </location>
</feature>
<feature type="compositionally biased region" description="Basic and acidic residues" evidence="1">
    <location>
        <begin position="315"/>
        <end position="328"/>
    </location>
</feature>
<name>T0GJJ4_9LEPT</name>
<gene>
    <name evidence="3" type="primary">fliK</name>
    <name evidence="3" type="ORF">LEP1GSC050_2333</name>
</gene>
<feature type="compositionally biased region" description="Basic and acidic residues" evidence="1">
    <location>
        <begin position="285"/>
        <end position="296"/>
    </location>
</feature>
<dbReference type="RefSeq" id="WP_010570596.1">
    <property type="nucleotide sequence ID" value="NZ_AHMO02000008.1"/>
</dbReference>
<evidence type="ECO:0000256" key="1">
    <source>
        <dbReference type="SAM" id="MobiDB-lite"/>
    </source>
</evidence>
<evidence type="ECO:0000259" key="2">
    <source>
        <dbReference type="Pfam" id="PF02120"/>
    </source>
</evidence>
<feature type="compositionally biased region" description="Basic and acidic residues" evidence="1">
    <location>
        <begin position="225"/>
        <end position="268"/>
    </location>
</feature>
<sequence length="526" mass="59056">MQIRTDQSPREEVKIANSESKSVATASEKSPQAGLNFMDLMKSIQLRSQQALEEGQKPEGEIKSNQPEMKPSEASLFDEIEEEQKEDSEVEHEDSEEVSSTEEQKEFAEIYSILNSFSESIQAKDTQLSKTAKNLENSEKSEKIKEEDSELDWESETEEEPPFIVRMTAFLQSLEPKKVISFDKDEEIPAAQLQAARKAIKPQVKEEAHAKESKQEQTDIISLAKSDDKKNLKEVRAQRPTEKESLEDGLRNLDEVRKFSKPANEEKSLSPLREVSKENPTLDSENVKITRDKKSESLSQISKSLSMKVPASEDSSSKGDSTGKDRQNSESSYRQGNETTFSLLKAGMGMMEKEAAGVSASFDKARSTNSSSLDRGVVRENFQRLVQSAKLHIVENGKSEATLRLNPQELGRVSLRISVEDDRVQGRIFVESEEVKRMFTGDLEQLKKDFKDQGLVLESLLVEVEESGLFSFFDGDSSGARDRETEGLSLGSNQKNRDSESLSQLDSTEISQTAEKNTERRLNVLV</sequence>
<proteinExistence type="predicted"/>
<organism evidence="3 4">
    <name type="scientific">Leptospira broomii serovar Hurstbridge str. 5399</name>
    <dbReference type="NCBI Taxonomy" id="1049789"/>
    <lineage>
        <taxon>Bacteria</taxon>
        <taxon>Pseudomonadati</taxon>
        <taxon>Spirochaetota</taxon>
        <taxon>Spirochaetia</taxon>
        <taxon>Leptospirales</taxon>
        <taxon>Leptospiraceae</taxon>
        <taxon>Leptospira</taxon>
    </lineage>
</organism>
<feature type="region of interest" description="Disordered" evidence="1">
    <location>
        <begin position="478"/>
        <end position="519"/>
    </location>
</feature>
<evidence type="ECO:0000313" key="3">
    <source>
        <dbReference type="EMBL" id="EQA45533.1"/>
    </source>
</evidence>
<dbReference type="InterPro" id="IPR021136">
    <property type="entry name" value="Flagellar_hook_control-like_C"/>
</dbReference>
<keyword evidence="3" id="KW-0282">Flagellum</keyword>
<dbReference type="Proteomes" id="UP000015454">
    <property type="component" value="Unassembled WGS sequence"/>
</dbReference>
<dbReference type="STRING" id="1049789.LEP1GSC050_2333"/>
<dbReference type="EMBL" id="AHMO02000008">
    <property type="protein sequence ID" value="EQA45533.1"/>
    <property type="molecule type" value="Genomic_DNA"/>
</dbReference>
<protein>
    <submittedName>
        <fullName evidence="3">Flagellar hook-length control protein FliK</fullName>
    </submittedName>
</protein>
<keyword evidence="4" id="KW-1185">Reference proteome</keyword>
<accession>T0GJJ4</accession>
<evidence type="ECO:0000313" key="4">
    <source>
        <dbReference type="Proteomes" id="UP000015454"/>
    </source>
</evidence>
<feature type="compositionally biased region" description="Polar residues" evidence="1">
    <location>
        <begin position="501"/>
        <end position="515"/>
    </location>
</feature>
<keyword evidence="3" id="KW-0969">Cilium</keyword>